<dbReference type="AlphaFoldDB" id="A0A6P8JXF0"/>
<feature type="compositionally biased region" description="Polar residues" evidence="1">
    <location>
        <begin position="271"/>
        <end position="285"/>
    </location>
</feature>
<keyword evidence="2" id="KW-1185">Reference proteome</keyword>
<feature type="compositionally biased region" description="Basic and acidic residues" evidence="1">
    <location>
        <begin position="363"/>
        <end position="386"/>
    </location>
</feature>
<sequence>MERLHYPIPLNPNAKYLPNSISNVLYSIQKFDQSTLAWPTCQRKTNVSIGKAFTSPPEVPFAGTATCVIQKRRQCASRCNAKEVQKNTFYQILQASQDQPRIQQSSRIKRKSIDPKFKCDFKDDSIYNDIYDIVRSHTQYKKLPQIEKQPEQQKPFPLNPPAVEVYKVRPFANEIKEPRSKTPNSTAKTNRLREKTNELSVSKRKTHQSKPKLGESKSSRKNTNKLREKTNELSDSKRTTNHSKPKLAESKSSRKNRNKLQEKTNEIPDSIRTSASMSLQNQLLKFQTRENKQKRNSKSEKHKTTQQLWPLRDKGAVRIPQRSIYNEQSNVGSEIKSNFSTTQLPDPDGQKVQEISTEEQGNLEEKPEQETERASDIKRNSNEESGRRRRMSKLKLKLFNANNNDTIYVVQGRNSKGFTRDSLSNKRSGKEIYKIKEMKFHPFKEQEEISTLNPQKSDSYILGRSKKRFIPNRTRESRASKKISTIKEKPLVESISDITIANNLQTNLKSMSVKPKEQEVNGITAPVKEEIVSKPRKMYPLNSILNVGNISRTISNPGDQNEKMVQISSQKKKPKDSFEENTAHTTLSTTDKLKSKTKTTSNESQIKDISRFFLHKLQPPTPTNSLETEIEALPVYPYEEHDNEDETSYISDSFYLSDRRTVERKSILDRLNLKIRKTNLDMTPEMYQERLNKVKQFLNRHSMTENTDTSSVDIEGIHHSDLLMYPYAEIYENRTTVTKVKQPNVSDAIEENSQPIPRPPDDTRKIENEQPVCKNTACIICRTIRGNHGTKEAPFMEQMRKENRRRELLAYRAKIEEPRIKFCNILPKDPMNQTKAINLHDLSKKELYTLKSRSNIFGTASSMSRFPKKSNLSTFPSES</sequence>
<evidence type="ECO:0000313" key="3">
    <source>
        <dbReference type="RefSeq" id="XP_033160923.1"/>
    </source>
</evidence>
<dbReference type="Proteomes" id="UP000515162">
    <property type="component" value="Chromosome 3L"/>
</dbReference>
<feature type="compositionally biased region" description="Polar residues" evidence="1">
    <location>
        <begin position="746"/>
        <end position="755"/>
    </location>
</feature>
<feature type="region of interest" description="Disordered" evidence="1">
    <location>
        <begin position="174"/>
        <end position="308"/>
    </location>
</feature>
<feature type="compositionally biased region" description="Basic and acidic residues" evidence="1">
    <location>
        <begin position="225"/>
        <end position="238"/>
    </location>
</feature>
<name>A0A6P8JXF0_DROMA</name>
<feature type="region of interest" description="Disordered" evidence="1">
    <location>
        <begin position="746"/>
        <end position="765"/>
    </location>
</feature>
<evidence type="ECO:0000256" key="1">
    <source>
        <dbReference type="SAM" id="MobiDB-lite"/>
    </source>
</evidence>
<reference evidence="3" key="1">
    <citation type="submission" date="2025-08" db="UniProtKB">
        <authorList>
            <consortium name="RefSeq"/>
        </authorList>
    </citation>
    <scope>IDENTIFICATION</scope>
    <source>
        <strain evidence="3">Mau12</strain>
        <tissue evidence="3">Whole Body</tissue>
    </source>
</reference>
<protein>
    <submittedName>
        <fullName evidence="3">Uncharacterized protein LOC117141537</fullName>
    </submittedName>
</protein>
<proteinExistence type="predicted"/>
<feature type="region of interest" description="Disordered" evidence="1">
    <location>
        <begin position="568"/>
        <end position="601"/>
    </location>
</feature>
<feature type="compositionally biased region" description="Polar residues" evidence="1">
    <location>
        <begin position="328"/>
        <end position="344"/>
    </location>
</feature>
<gene>
    <name evidence="3" type="primary">LOC117141537</name>
</gene>
<dbReference type="RefSeq" id="XP_033160923.1">
    <property type="nucleotide sequence ID" value="XM_033305032.1"/>
</dbReference>
<dbReference type="GeneID" id="117141537"/>
<evidence type="ECO:0000313" key="2">
    <source>
        <dbReference type="Proteomes" id="UP000515162"/>
    </source>
</evidence>
<accession>A0A6P8JXF0</accession>
<feature type="region of interest" description="Disordered" evidence="1">
    <location>
        <begin position="328"/>
        <end position="390"/>
    </location>
</feature>
<feature type="compositionally biased region" description="Basic and acidic residues" evidence="1">
    <location>
        <begin position="287"/>
        <end position="303"/>
    </location>
</feature>
<organism evidence="2 3">
    <name type="scientific">Drosophila mauritiana</name>
    <name type="common">Fruit fly</name>
    <dbReference type="NCBI Taxonomy" id="7226"/>
    <lineage>
        <taxon>Eukaryota</taxon>
        <taxon>Metazoa</taxon>
        <taxon>Ecdysozoa</taxon>
        <taxon>Arthropoda</taxon>
        <taxon>Hexapoda</taxon>
        <taxon>Insecta</taxon>
        <taxon>Pterygota</taxon>
        <taxon>Neoptera</taxon>
        <taxon>Endopterygota</taxon>
        <taxon>Diptera</taxon>
        <taxon>Brachycera</taxon>
        <taxon>Muscomorpha</taxon>
        <taxon>Ephydroidea</taxon>
        <taxon>Drosophilidae</taxon>
        <taxon>Drosophila</taxon>
        <taxon>Sophophora</taxon>
    </lineage>
</organism>